<dbReference type="Pfam" id="PF06271">
    <property type="entry name" value="RDD"/>
    <property type="match status" value="1"/>
</dbReference>
<feature type="transmembrane region" description="Helical" evidence="7">
    <location>
        <begin position="75"/>
        <end position="96"/>
    </location>
</feature>
<evidence type="ECO:0000313" key="9">
    <source>
        <dbReference type="EMBL" id="MBM7631838.1"/>
    </source>
</evidence>
<reference evidence="9 10" key="1">
    <citation type="submission" date="2021-01" db="EMBL/GenBank/DDBJ databases">
        <title>Genomic Encyclopedia of Type Strains, Phase IV (KMG-IV): sequencing the most valuable type-strain genomes for metagenomic binning, comparative biology and taxonomic classification.</title>
        <authorList>
            <person name="Goeker M."/>
        </authorList>
    </citation>
    <scope>NUCLEOTIDE SEQUENCE [LARGE SCALE GENOMIC DNA]</scope>
    <source>
        <strain evidence="9 10">DSM 25540</strain>
    </source>
</reference>
<keyword evidence="10" id="KW-1185">Reference proteome</keyword>
<evidence type="ECO:0000256" key="2">
    <source>
        <dbReference type="ARBA" id="ARBA00022475"/>
    </source>
</evidence>
<dbReference type="InterPro" id="IPR051791">
    <property type="entry name" value="Pra-immunoreactive"/>
</dbReference>
<dbReference type="InterPro" id="IPR010432">
    <property type="entry name" value="RDD"/>
</dbReference>
<evidence type="ECO:0000259" key="8">
    <source>
        <dbReference type="Pfam" id="PF06271"/>
    </source>
</evidence>
<sequence length="186" mass="21362">MDYTYDEENRYDRQPHQTDHEPPKQEAMQKTVEESIYAGFWIRLWAYLLDLLIVGAVNGILITPIFMFMDSNPTLLSVFTIQGLLTAIMAYVYFAIMTRYLGQTLGKMVFGLRVVRADGAKLSWSDVFFREVPGRMIHRVLGITNLMYIVVGVHPEKAGVHDLLADTRVIRDTKIPADKEDEDDDE</sequence>
<keyword evidence="3 7" id="KW-0812">Transmembrane</keyword>
<keyword evidence="2" id="KW-1003">Cell membrane</keyword>
<feature type="transmembrane region" description="Helical" evidence="7">
    <location>
        <begin position="44"/>
        <end position="69"/>
    </location>
</feature>
<evidence type="ECO:0000256" key="3">
    <source>
        <dbReference type="ARBA" id="ARBA00022692"/>
    </source>
</evidence>
<organism evidence="9 10">
    <name type="scientific">Geomicrobium sediminis</name>
    <dbReference type="NCBI Taxonomy" id="1347788"/>
    <lineage>
        <taxon>Bacteria</taxon>
        <taxon>Bacillati</taxon>
        <taxon>Bacillota</taxon>
        <taxon>Bacilli</taxon>
        <taxon>Bacillales</taxon>
        <taxon>Geomicrobium</taxon>
    </lineage>
</organism>
<accession>A0ABS2P8V0</accession>
<proteinExistence type="predicted"/>
<dbReference type="PANTHER" id="PTHR36115">
    <property type="entry name" value="PROLINE-RICH ANTIGEN HOMOLOG-RELATED"/>
    <property type="match status" value="1"/>
</dbReference>
<comment type="caution">
    <text evidence="9">The sequence shown here is derived from an EMBL/GenBank/DDBJ whole genome shotgun (WGS) entry which is preliminary data.</text>
</comment>
<dbReference type="Proteomes" id="UP000741863">
    <property type="component" value="Unassembled WGS sequence"/>
</dbReference>
<dbReference type="EMBL" id="JAFBEC010000002">
    <property type="protein sequence ID" value="MBM7631838.1"/>
    <property type="molecule type" value="Genomic_DNA"/>
</dbReference>
<feature type="domain" description="RDD" evidence="8">
    <location>
        <begin position="37"/>
        <end position="165"/>
    </location>
</feature>
<evidence type="ECO:0000256" key="4">
    <source>
        <dbReference type="ARBA" id="ARBA00022989"/>
    </source>
</evidence>
<dbReference type="PANTHER" id="PTHR36115:SF9">
    <property type="entry name" value="LMO1584 PROTEIN"/>
    <property type="match status" value="1"/>
</dbReference>
<dbReference type="RefSeq" id="WP_239575216.1">
    <property type="nucleotide sequence ID" value="NZ_JAFBEC010000002.1"/>
</dbReference>
<evidence type="ECO:0000256" key="5">
    <source>
        <dbReference type="ARBA" id="ARBA00023136"/>
    </source>
</evidence>
<feature type="compositionally biased region" description="Basic and acidic residues" evidence="6">
    <location>
        <begin position="7"/>
        <end position="24"/>
    </location>
</feature>
<protein>
    <submittedName>
        <fullName evidence="9">RDD family membrane protein YckC</fullName>
    </submittedName>
</protein>
<keyword evidence="4 7" id="KW-1133">Transmembrane helix</keyword>
<keyword evidence="5 7" id="KW-0472">Membrane</keyword>
<evidence type="ECO:0000256" key="7">
    <source>
        <dbReference type="SAM" id="Phobius"/>
    </source>
</evidence>
<evidence type="ECO:0000256" key="1">
    <source>
        <dbReference type="ARBA" id="ARBA00004651"/>
    </source>
</evidence>
<evidence type="ECO:0000256" key="6">
    <source>
        <dbReference type="SAM" id="MobiDB-lite"/>
    </source>
</evidence>
<name>A0ABS2P8V0_9BACL</name>
<comment type="subcellular location">
    <subcellularLocation>
        <location evidence="1">Cell membrane</location>
        <topology evidence="1">Multi-pass membrane protein</topology>
    </subcellularLocation>
</comment>
<gene>
    <name evidence="9" type="ORF">JOD17_000930</name>
</gene>
<evidence type="ECO:0000313" key="10">
    <source>
        <dbReference type="Proteomes" id="UP000741863"/>
    </source>
</evidence>
<feature type="region of interest" description="Disordered" evidence="6">
    <location>
        <begin position="1"/>
        <end position="27"/>
    </location>
</feature>